<dbReference type="InterPro" id="IPR045095">
    <property type="entry name" value="ACDP"/>
</dbReference>
<comment type="caution">
    <text evidence="5">The sequence shown here is derived from an EMBL/GenBank/DDBJ whole genome shotgun (WGS) entry which is preliminary data.</text>
</comment>
<evidence type="ECO:0000256" key="2">
    <source>
        <dbReference type="PROSITE-ProRule" id="PRU01193"/>
    </source>
</evidence>
<dbReference type="GO" id="GO:0010960">
    <property type="term" value="P:magnesium ion homeostasis"/>
    <property type="evidence" value="ECO:0007669"/>
    <property type="project" value="InterPro"/>
</dbReference>
<dbReference type="PANTHER" id="PTHR12064">
    <property type="entry name" value="METAL TRANSPORTER CNNM"/>
    <property type="match status" value="1"/>
</dbReference>
<name>X6NGD6_RETFI</name>
<dbReference type="PROSITE" id="PS51846">
    <property type="entry name" value="CNNM"/>
    <property type="match status" value="1"/>
</dbReference>
<dbReference type="InterPro" id="IPR046342">
    <property type="entry name" value="CBS_dom_sf"/>
</dbReference>
<dbReference type="GO" id="GO:0005737">
    <property type="term" value="C:cytoplasm"/>
    <property type="evidence" value="ECO:0007669"/>
    <property type="project" value="TreeGrafter"/>
</dbReference>
<keyword evidence="2 3" id="KW-1133">Transmembrane helix</keyword>
<sequence length="184" mass="21454">MEALPIFLDMLVSSWLAVVISVTFVLVFGEIVPQAMFASDPLKAGYYLSWFVRLLQVVLFPICYPLSWLLDRIFAHQHQVAFTHKEMQTLFQVIAHDKDYDETKKEFDKDELMFLKGSLQLRHQKIKEEMVPWNKVKSLPYDLVLDLKGLKEVYKCGFSRVPVYRKHPNDVVGLCLTKVSIPLY</sequence>
<evidence type="ECO:0000256" key="1">
    <source>
        <dbReference type="ARBA" id="ARBA00022737"/>
    </source>
</evidence>
<dbReference type="AlphaFoldDB" id="X6NGD6"/>
<keyword evidence="1" id="KW-0677">Repeat</keyword>
<dbReference type="GO" id="GO:0030026">
    <property type="term" value="P:intracellular manganese ion homeostasis"/>
    <property type="evidence" value="ECO:0007669"/>
    <property type="project" value="TreeGrafter"/>
</dbReference>
<keyword evidence="2 3" id="KW-0812">Transmembrane</keyword>
<feature type="transmembrane region" description="Helical" evidence="3">
    <location>
        <begin position="50"/>
        <end position="70"/>
    </location>
</feature>
<feature type="domain" description="CNNM transmembrane" evidence="4">
    <location>
        <begin position="1"/>
        <end position="111"/>
    </location>
</feature>
<dbReference type="Gene3D" id="3.10.580.10">
    <property type="entry name" value="CBS-domain"/>
    <property type="match status" value="1"/>
</dbReference>
<evidence type="ECO:0000256" key="3">
    <source>
        <dbReference type="SAM" id="Phobius"/>
    </source>
</evidence>
<dbReference type="Proteomes" id="UP000023152">
    <property type="component" value="Unassembled WGS sequence"/>
</dbReference>
<evidence type="ECO:0000313" key="5">
    <source>
        <dbReference type="EMBL" id="ETO24953.1"/>
    </source>
</evidence>
<proteinExistence type="predicted"/>
<dbReference type="GO" id="GO:0016020">
    <property type="term" value="C:membrane"/>
    <property type="evidence" value="ECO:0007669"/>
    <property type="project" value="UniProtKB-UniRule"/>
</dbReference>
<feature type="transmembrane region" description="Helical" evidence="3">
    <location>
        <begin position="6"/>
        <end position="29"/>
    </location>
</feature>
<gene>
    <name evidence="5" type="ORF">RFI_12192</name>
</gene>
<dbReference type="OrthoDB" id="5353557at2759"/>
<keyword evidence="6" id="KW-1185">Reference proteome</keyword>
<keyword evidence="2 3" id="KW-0472">Membrane</keyword>
<reference evidence="5 6" key="1">
    <citation type="journal article" date="2013" name="Curr. Biol.">
        <title>The Genome of the Foraminiferan Reticulomyxa filosa.</title>
        <authorList>
            <person name="Glockner G."/>
            <person name="Hulsmann N."/>
            <person name="Schleicher M."/>
            <person name="Noegel A.A."/>
            <person name="Eichinger L."/>
            <person name="Gallinger C."/>
            <person name="Pawlowski J."/>
            <person name="Sierra R."/>
            <person name="Euteneuer U."/>
            <person name="Pillet L."/>
            <person name="Moustafa A."/>
            <person name="Platzer M."/>
            <person name="Groth M."/>
            <person name="Szafranski K."/>
            <person name="Schliwa M."/>
        </authorList>
    </citation>
    <scope>NUCLEOTIDE SEQUENCE [LARGE SCALE GENOMIC DNA]</scope>
</reference>
<dbReference type="InterPro" id="IPR002550">
    <property type="entry name" value="CNNM"/>
</dbReference>
<protein>
    <recommendedName>
        <fullName evidence="4">CNNM transmembrane domain-containing protein</fullName>
    </recommendedName>
</protein>
<dbReference type="OMA" id="QAICICY"/>
<dbReference type="Pfam" id="PF01595">
    <property type="entry name" value="CNNM"/>
    <property type="match status" value="1"/>
</dbReference>
<evidence type="ECO:0000259" key="4">
    <source>
        <dbReference type="PROSITE" id="PS51846"/>
    </source>
</evidence>
<accession>X6NGD6</accession>
<dbReference type="EMBL" id="ASPP01008835">
    <property type="protein sequence ID" value="ETO24953.1"/>
    <property type="molecule type" value="Genomic_DNA"/>
</dbReference>
<dbReference type="PANTHER" id="PTHR12064:SF97">
    <property type="entry name" value="METAL TRANSPORTER CNNM-5"/>
    <property type="match status" value="1"/>
</dbReference>
<evidence type="ECO:0000313" key="6">
    <source>
        <dbReference type="Proteomes" id="UP000023152"/>
    </source>
</evidence>
<organism evidence="5 6">
    <name type="scientific">Reticulomyxa filosa</name>
    <dbReference type="NCBI Taxonomy" id="46433"/>
    <lineage>
        <taxon>Eukaryota</taxon>
        <taxon>Sar</taxon>
        <taxon>Rhizaria</taxon>
        <taxon>Retaria</taxon>
        <taxon>Foraminifera</taxon>
        <taxon>Monothalamids</taxon>
        <taxon>Reticulomyxidae</taxon>
        <taxon>Reticulomyxa</taxon>
    </lineage>
</organism>